<dbReference type="GO" id="GO:0005829">
    <property type="term" value="C:cytosol"/>
    <property type="evidence" value="ECO:0007669"/>
    <property type="project" value="TreeGrafter"/>
</dbReference>
<keyword evidence="1" id="KW-0328">Glycosyltransferase</keyword>
<dbReference type="EMBL" id="CP010552">
    <property type="protein sequence ID" value="ALE53201.1"/>
    <property type="molecule type" value="Genomic_DNA"/>
</dbReference>
<proteinExistence type="predicted"/>
<dbReference type="AlphaFoldDB" id="A0A0M3TUG2"/>
<protein>
    <submittedName>
        <fullName evidence="3">Lipopolysaccharide heptosyltransferase</fullName>
    </submittedName>
</protein>
<dbReference type="PANTHER" id="PTHR30160:SF1">
    <property type="entry name" value="LIPOPOLYSACCHARIDE 1,2-N-ACETYLGLUCOSAMINETRANSFERASE-RELATED"/>
    <property type="match status" value="1"/>
</dbReference>
<name>A0A0M3TUG2_9GAMM</name>
<dbReference type="InterPro" id="IPR002201">
    <property type="entry name" value="Glyco_trans_9"/>
</dbReference>
<dbReference type="CDD" id="cd03789">
    <property type="entry name" value="GT9_LPS_heptosyltransferase"/>
    <property type="match status" value="1"/>
</dbReference>
<reference evidence="3 4" key="1">
    <citation type="journal article" date="2015" name="Genome Announc.">
        <title>Genome Sequence of 'Candidatus Thioglobus autotrophica' Strain EF1, a Chemoautotroph from the SUP05 Clade of Marine Gammaproteobacteria.</title>
        <authorList>
            <person name="Shah V."/>
            <person name="Morris R.M."/>
        </authorList>
    </citation>
    <scope>NUCLEOTIDE SEQUENCE [LARGE SCALE GENOMIC DNA]</scope>
    <source>
        <strain evidence="3 4">EF1</strain>
    </source>
</reference>
<accession>A0A0M3TUG2</accession>
<gene>
    <name evidence="3" type="ORF">SP60_02465</name>
</gene>
<keyword evidence="4" id="KW-1185">Reference proteome</keyword>
<dbReference type="KEGG" id="tho:SP60_02465"/>
<dbReference type="Proteomes" id="UP000058020">
    <property type="component" value="Chromosome"/>
</dbReference>
<dbReference type="SUPFAM" id="SSF53756">
    <property type="entry name" value="UDP-Glycosyltransferase/glycogen phosphorylase"/>
    <property type="match status" value="1"/>
</dbReference>
<organism evidence="3 4">
    <name type="scientific">Candidatus Thioglobus autotrophicus</name>
    <dbReference type="NCBI Taxonomy" id="1705394"/>
    <lineage>
        <taxon>Bacteria</taxon>
        <taxon>Pseudomonadati</taxon>
        <taxon>Pseudomonadota</taxon>
        <taxon>Gammaproteobacteria</taxon>
        <taxon>Candidatus Pseudothioglobaceae</taxon>
        <taxon>Candidatus Thioglobus</taxon>
    </lineage>
</organism>
<dbReference type="STRING" id="1705394.SP60_02465"/>
<dbReference type="GO" id="GO:0009244">
    <property type="term" value="P:lipopolysaccharide core region biosynthetic process"/>
    <property type="evidence" value="ECO:0007669"/>
    <property type="project" value="TreeGrafter"/>
</dbReference>
<dbReference type="Pfam" id="PF01075">
    <property type="entry name" value="Glyco_transf_9"/>
    <property type="match status" value="1"/>
</dbReference>
<evidence type="ECO:0000313" key="4">
    <source>
        <dbReference type="Proteomes" id="UP000058020"/>
    </source>
</evidence>
<keyword evidence="2 3" id="KW-0808">Transferase</keyword>
<dbReference type="PATRIC" id="fig|1705394.5.peg.500"/>
<dbReference type="Gene3D" id="3.40.50.2000">
    <property type="entry name" value="Glycogen Phosphorylase B"/>
    <property type="match status" value="2"/>
</dbReference>
<evidence type="ECO:0000256" key="2">
    <source>
        <dbReference type="ARBA" id="ARBA00022679"/>
    </source>
</evidence>
<dbReference type="OrthoDB" id="9781892at2"/>
<dbReference type="PANTHER" id="PTHR30160">
    <property type="entry name" value="TETRAACYLDISACCHARIDE 4'-KINASE-RELATED"/>
    <property type="match status" value="1"/>
</dbReference>
<dbReference type="InterPro" id="IPR051199">
    <property type="entry name" value="LPS_LOS_Heptosyltrfase"/>
</dbReference>
<dbReference type="GO" id="GO:0008713">
    <property type="term" value="F:ADP-heptose-lipopolysaccharide heptosyltransferase activity"/>
    <property type="evidence" value="ECO:0007669"/>
    <property type="project" value="TreeGrafter"/>
</dbReference>
<evidence type="ECO:0000256" key="1">
    <source>
        <dbReference type="ARBA" id="ARBA00022676"/>
    </source>
</evidence>
<dbReference type="RefSeq" id="WP_053952197.1">
    <property type="nucleotide sequence ID" value="NZ_CP010552.1"/>
</dbReference>
<sequence>MQESKKILVIIQRSNGDVFLSNTLIQSLYQHYKNSEIDLLVNDDTLPIAKTIANIRQIHTFSYRQKQENRWRQERKLISKLFNKYDISINLTASDRSVLYALLFAKHSISAIEPDNGKSWWKRRLLSQFYFFNLSDHILINNLKPLQLLGIRHNKTVIPIKYSNLSGKIVKEKLALRNIRHFLIFHPSAQYEYKVYPVDLRNQLLALLNNLNTPIVITGGKSKIDNKIKKTLPLLNNIYDFIGETTIEEYMALSDLSSGYIGVDTLNMHISAAQDKSVFSIFGPTNLRMWSPWCNQLRKATSRDTPIQTYGNITIFQANMPCVACGNAGCDDKHGHSECLDKINPKIVFEQIRKWHETL</sequence>
<evidence type="ECO:0000313" key="3">
    <source>
        <dbReference type="EMBL" id="ALE53201.1"/>
    </source>
</evidence>